<feature type="compositionally biased region" description="Polar residues" evidence="1">
    <location>
        <begin position="45"/>
        <end position="62"/>
    </location>
</feature>
<evidence type="ECO:0000313" key="3">
    <source>
        <dbReference type="Proteomes" id="UP000012960"/>
    </source>
</evidence>
<feature type="compositionally biased region" description="Basic and acidic residues" evidence="1">
    <location>
        <begin position="94"/>
        <end position="109"/>
    </location>
</feature>
<organism evidence="2 3">
    <name type="scientific">Musa acuminata subsp. malaccensis</name>
    <name type="common">Wild banana</name>
    <name type="synonym">Musa malaccensis</name>
    <dbReference type="NCBI Taxonomy" id="214687"/>
    <lineage>
        <taxon>Eukaryota</taxon>
        <taxon>Viridiplantae</taxon>
        <taxon>Streptophyta</taxon>
        <taxon>Embryophyta</taxon>
        <taxon>Tracheophyta</taxon>
        <taxon>Spermatophyta</taxon>
        <taxon>Magnoliopsida</taxon>
        <taxon>Liliopsida</taxon>
        <taxon>Zingiberales</taxon>
        <taxon>Musaceae</taxon>
        <taxon>Musa</taxon>
    </lineage>
</organism>
<feature type="compositionally biased region" description="Basic residues" evidence="1">
    <location>
        <begin position="76"/>
        <end position="93"/>
    </location>
</feature>
<name>A0A804JC50_MUSAM</name>
<dbReference type="EnsemblPlants" id="Ma06_t03290.1">
    <property type="protein sequence ID" value="Ma06_p03290.1"/>
    <property type="gene ID" value="Ma06_g03290"/>
</dbReference>
<accession>A0A804JC50</accession>
<feature type="region of interest" description="Disordered" evidence="1">
    <location>
        <begin position="19"/>
        <end position="109"/>
    </location>
</feature>
<dbReference type="Proteomes" id="UP000012960">
    <property type="component" value="Unplaced"/>
</dbReference>
<sequence length="127" mass="13983">MRGLVRPCSAPNAVPTLARKEAAAGHGGRSSSYVTENRPTRLDKSSLSASSVINKTRMVESNPSSSSFRFPSRATGSRRLHLQGRRPSHRKLRGGRDRSPNCREASDHGRQLEDHLCCRRCQNSIGT</sequence>
<feature type="compositionally biased region" description="Low complexity" evidence="1">
    <location>
        <begin position="63"/>
        <end position="73"/>
    </location>
</feature>
<protein>
    <submittedName>
        <fullName evidence="2">Uncharacterized protein</fullName>
    </submittedName>
</protein>
<dbReference type="InParanoid" id="A0A804JC50"/>
<dbReference type="AlphaFoldDB" id="A0A804JC50"/>
<evidence type="ECO:0000313" key="2">
    <source>
        <dbReference type="EnsemblPlants" id="Ma06_p03290.1"/>
    </source>
</evidence>
<keyword evidence="3" id="KW-1185">Reference proteome</keyword>
<proteinExistence type="predicted"/>
<reference evidence="2" key="1">
    <citation type="submission" date="2021-05" db="UniProtKB">
        <authorList>
            <consortium name="EnsemblPlants"/>
        </authorList>
    </citation>
    <scope>IDENTIFICATION</scope>
    <source>
        <strain evidence="2">subsp. malaccensis</strain>
    </source>
</reference>
<dbReference type="Gramene" id="Ma06_t03290.1">
    <property type="protein sequence ID" value="Ma06_p03290.1"/>
    <property type="gene ID" value="Ma06_g03290"/>
</dbReference>
<evidence type="ECO:0000256" key="1">
    <source>
        <dbReference type="SAM" id="MobiDB-lite"/>
    </source>
</evidence>